<evidence type="ECO:0000256" key="6">
    <source>
        <dbReference type="ARBA" id="ARBA00023242"/>
    </source>
</evidence>
<gene>
    <name evidence="7" type="ORF">KASA_0Q07293G</name>
</gene>
<reference evidence="7 8" key="1">
    <citation type="submission" date="2017-04" db="EMBL/GenBank/DDBJ databases">
        <authorList>
            <person name="Afonso C.L."/>
            <person name="Miller P.J."/>
            <person name="Scott M.A."/>
            <person name="Spackman E."/>
            <person name="Goraichik I."/>
            <person name="Dimitrov K.M."/>
            <person name="Suarez D.L."/>
            <person name="Swayne D.E."/>
        </authorList>
    </citation>
    <scope>NUCLEOTIDE SEQUENCE [LARGE SCALE GENOMIC DNA]</scope>
</reference>
<dbReference type="PANTHER" id="PTHR28680">
    <property type="entry name" value="CENTROMERE PROTEIN X"/>
    <property type="match status" value="1"/>
</dbReference>
<comment type="subcellular location">
    <subcellularLocation>
        <location evidence="1">Nucleus</location>
    </subcellularLocation>
</comment>
<evidence type="ECO:0000256" key="5">
    <source>
        <dbReference type="ARBA" id="ARBA00023204"/>
    </source>
</evidence>
<dbReference type="InterPro" id="IPR009072">
    <property type="entry name" value="Histone-fold"/>
</dbReference>
<dbReference type="InterPro" id="IPR018552">
    <property type="entry name" value="CENP-X"/>
</dbReference>
<keyword evidence="4" id="KW-0238">DNA-binding</keyword>
<keyword evidence="5" id="KW-0234">DNA repair</keyword>
<evidence type="ECO:0008006" key="9">
    <source>
        <dbReference type="Google" id="ProtNLM"/>
    </source>
</evidence>
<dbReference type="GO" id="GO:0006281">
    <property type="term" value="P:DNA repair"/>
    <property type="evidence" value="ECO:0007669"/>
    <property type="project" value="UniProtKB-KW"/>
</dbReference>
<organism evidence="7 8">
    <name type="scientific">Maudiozyma saulgeensis</name>
    <dbReference type="NCBI Taxonomy" id="1789683"/>
    <lineage>
        <taxon>Eukaryota</taxon>
        <taxon>Fungi</taxon>
        <taxon>Dikarya</taxon>
        <taxon>Ascomycota</taxon>
        <taxon>Saccharomycotina</taxon>
        <taxon>Saccharomycetes</taxon>
        <taxon>Saccharomycetales</taxon>
        <taxon>Saccharomycetaceae</taxon>
        <taxon>Maudiozyma</taxon>
    </lineage>
</organism>
<dbReference type="OrthoDB" id="2500381at2759"/>
<comment type="similarity">
    <text evidence="2">Belongs to the CENP-X/MHF2 family.</text>
</comment>
<evidence type="ECO:0000256" key="1">
    <source>
        <dbReference type="ARBA" id="ARBA00004123"/>
    </source>
</evidence>
<dbReference type="CDD" id="cd22921">
    <property type="entry name" value="HFD_CENP-X"/>
    <property type="match status" value="1"/>
</dbReference>
<dbReference type="Proteomes" id="UP000196158">
    <property type="component" value="Unassembled WGS sequence"/>
</dbReference>
<sequence>MSEKAKIPTETISRLVKHYLVDKQLTVAPEVIEGICKYLELFVEEAALRSIENHETKDNNNNQELVLEYDDLEKIIGLLMLDM</sequence>
<dbReference type="GO" id="GO:0046982">
    <property type="term" value="F:protein heterodimerization activity"/>
    <property type="evidence" value="ECO:0007669"/>
    <property type="project" value="InterPro"/>
</dbReference>
<dbReference type="GO" id="GO:0003677">
    <property type="term" value="F:DNA binding"/>
    <property type="evidence" value="ECO:0007669"/>
    <property type="project" value="UniProtKB-KW"/>
</dbReference>
<evidence type="ECO:0000256" key="4">
    <source>
        <dbReference type="ARBA" id="ARBA00023125"/>
    </source>
</evidence>
<dbReference type="EMBL" id="FXLY01000002">
    <property type="protein sequence ID" value="SMN18277.1"/>
    <property type="molecule type" value="Genomic_DNA"/>
</dbReference>
<dbReference type="GO" id="GO:0051382">
    <property type="term" value="P:kinetochore assembly"/>
    <property type="evidence" value="ECO:0007669"/>
    <property type="project" value="InterPro"/>
</dbReference>
<dbReference type="GO" id="GO:0071821">
    <property type="term" value="C:FANCM-MHF complex"/>
    <property type="evidence" value="ECO:0007669"/>
    <property type="project" value="TreeGrafter"/>
</dbReference>
<keyword evidence="6" id="KW-0539">Nucleus</keyword>
<evidence type="ECO:0000313" key="8">
    <source>
        <dbReference type="Proteomes" id="UP000196158"/>
    </source>
</evidence>
<dbReference type="GO" id="GO:0000712">
    <property type="term" value="P:resolution of meiotic recombination intermediates"/>
    <property type="evidence" value="ECO:0007669"/>
    <property type="project" value="TreeGrafter"/>
</dbReference>
<dbReference type="Gene3D" id="1.10.20.10">
    <property type="entry name" value="Histone, subunit A"/>
    <property type="match status" value="1"/>
</dbReference>
<dbReference type="AlphaFoldDB" id="A0A1X7QXU8"/>
<accession>A0A1X7QXU8</accession>
<protein>
    <recommendedName>
        <fullName evidence="9">MHF histone-fold complex subunit 2</fullName>
    </recommendedName>
</protein>
<dbReference type="Pfam" id="PF09415">
    <property type="entry name" value="CENP-X"/>
    <property type="match status" value="1"/>
</dbReference>
<evidence type="ECO:0000256" key="3">
    <source>
        <dbReference type="ARBA" id="ARBA00022763"/>
    </source>
</evidence>
<keyword evidence="3" id="KW-0227">DNA damage</keyword>
<dbReference type="PANTHER" id="PTHR28680:SF1">
    <property type="entry name" value="CENTROMERE PROTEIN X"/>
    <property type="match status" value="1"/>
</dbReference>
<evidence type="ECO:0000256" key="2">
    <source>
        <dbReference type="ARBA" id="ARBA00009359"/>
    </source>
</evidence>
<keyword evidence="8" id="KW-1185">Reference proteome</keyword>
<proteinExistence type="inferred from homology"/>
<dbReference type="GO" id="GO:0031297">
    <property type="term" value="P:replication fork processing"/>
    <property type="evidence" value="ECO:0007669"/>
    <property type="project" value="TreeGrafter"/>
</dbReference>
<evidence type="ECO:0000313" key="7">
    <source>
        <dbReference type="EMBL" id="SMN18277.1"/>
    </source>
</evidence>
<name>A0A1X7QXU8_9SACH</name>